<accession>A0A091BU87</accession>
<comment type="caution">
    <text evidence="2">The sequence shown here is derived from an EMBL/GenBank/DDBJ whole genome shotgun (WGS) entry which is preliminary data.</text>
</comment>
<dbReference type="Proteomes" id="UP000029393">
    <property type="component" value="Unassembled WGS sequence"/>
</dbReference>
<proteinExistence type="predicted"/>
<feature type="region of interest" description="Disordered" evidence="1">
    <location>
        <begin position="1"/>
        <end position="20"/>
    </location>
</feature>
<sequence length="49" mass="5513">MRSRPGADMKKGRRAPFADGEARRVGQWAAVVLMSHARRRFPGATLQFD</sequence>
<gene>
    <name evidence="2" type="ORF">N787_07405</name>
</gene>
<protein>
    <submittedName>
        <fullName evidence="2">Uncharacterized protein</fullName>
    </submittedName>
</protein>
<evidence type="ECO:0000256" key="1">
    <source>
        <dbReference type="SAM" id="MobiDB-lite"/>
    </source>
</evidence>
<evidence type="ECO:0000313" key="2">
    <source>
        <dbReference type="EMBL" id="KFN47885.1"/>
    </source>
</evidence>
<organism evidence="2 3">
    <name type="scientific">Arenimonas metalli CF5-1</name>
    <dbReference type="NCBI Taxonomy" id="1384056"/>
    <lineage>
        <taxon>Bacteria</taxon>
        <taxon>Pseudomonadati</taxon>
        <taxon>Pseudomonadota</taxon>
        <taxon>Gammaproteobacteria</taxon>
        <taxon>Lysobacterales</taxon>
        <taxon>Lysobacteraceae</taxon>
        <taxon>Arenimonas</taxon>
    </lineage>
</organism>
<evidence type="ECO:0000313" key="3">
    <source>
        <dbReference type="Proteomes" id="UP000029393"/>
    </source>
</evidence>
<keyword evidence="3" id="KW-1185">Reference proteome</keyword>
<name>A0A091BU87_9GAMM</name>
<dbReference type="AlphaFoldDB" id="A0A091BU87"/>
<dbReference type="EMBL" id="AVCK01000005">
    <property type="protein sequence ID" value="KFN47885.1"/>
    <property type="molecule type" value="Genomic_DNA"/>
</dbReference>
<feature type="compositionally biased region" description="Basic and acidic residues" evidence="1">
    <location>
        <begin position="1"/>
        <end position="10"/>
    </location>
</feature>
<reference evidence="2 3" key="1">
    <citation type="submission" date="2013-09" db="EMBL/GenBank/DDBJ databases">
        <title>Genome sequencing of Arenimonas metalli.</title>
        <authorList>
            <person name="Chen F."/>
            <person name="Wang G."/>
        </authorList>
    </citation>
    <scope>NUCLEOTIDE SEQUENCE [LARGE SCALE GENOMIC DNA]</scope>
    <source>
        <strain evidence="2 3">CF5-1</strain>
    </source>
</reference>